<evidence type="ECO:0000313" key="1">
    <source>
        <dbReference type="EMBL" id="ADQ41998.1"/>
    </source>
</evidence>
<proteinExistence type="predicted"/>
<dbReference type="AlphaFoldDB" id="E4S8Z3"/>
<accession>E4S8Z3</accession>
<dbReference type="InterPro" id="IPR049811">
    <property type="entry name" value="MJ1673-like_dom"/>
</dbReference>
<gene>
    <name evidence="1" type="ordered locus">Calkr_2573</name>
</gene>
<reference key="1">
    <citation type="submission" date="2010-11" db="EMBL/GenBank/DDBJ databases">
        <title>Complete sequence of chromosome of Caldicellulosiruptor kristjanssonii 177R1B.</title>
        <authorList>
            <consortium name="US DOE Joint Genome Institute"/>
            <person name="Lucas S."/>
            <person name="Copeland A."/>
            <person name="Lapidus A."/>
            <person name="Cheng J.-F."/>
            <person name="Bruce D."/>
            <person name="Goodwin L."/>
            <person name="Pitluck S."/>
            <person name="Davenport K."/>
            <person name="Detter J.C."/>
            <person name="Han C."/>
            <person name="Tapia R."/>
            <person name="Land M."/>
            <person name="Hauser L."/>
            <person name="Jeffries C."/>
            <person name="Kyrpides N."/>
            <person name="Ivanova N."/>
            <person name="Mikhailova N."/>
            <person name="Blumer-Schuette S.E."/>
            <person name="Kelly R.M."/>
            <person name="Woyke T."/>
        </authorList>
    </citation>
    <scope>NUCLEOTIDE SEQUENCE</scope>
    <source>
        <strain>177R1B</strain>
    </source>
</reference>
<organism evidence="1 2">
    <name type="scientific">Caldicellulosiruptor acetigenus (strain ATCC 700853 / DSM 12137 / I77R1B)</name>
    <name type="common">Caldicellulosiruptor kristjanssonii</name>
    <dbReference type="NCBI Taxonomy" id="632335"/>
    <lineage>
        <taxon>Bacteria</taxon>
        <taxon>Bacillati</taxon>
        <taxon>Bacillota</taxon>
        <taxon>Bacillota incertae sedis</taxon>
        <taxon>Caldicellulosiruptorales</taxon>
        <taxon>Caldicellulosiruptoraceae</taxon>
        <taxon>Caldicellulosiruptor</taxon>
    </lineage>
</organism>
<name>E4S8Z3_CALA7</name>
<dbReference type="Proteomes" id="UP000009256">
    <property type="component" value="Chromosome"/>
</dbReference>
<dbReference type="KEGG" id="cki:Calkr_2573"/>
<reference evidence="1 2" key="2">
    <citation type="journal article" date="2011" name="J. Bacteriol.">
        <title>Complete genome sequences for the anaerobic, extremely thermophilic plant biomass-degrading bacteria Caldicellulosiruptor hydrothermalis, Caldicellulosiruptor kristjanssonii, Caldicellulosiruptor kronotskyensis, Caldicellulosiruptor owensenis, and Caldicellulosiruptor lactoaceticus.</title>
        <authorList>
            <person name="Blumer-Schuette S.E."/>
            <person name="Ozdemir I."/>
            <person name="Mistry D."/>
            <person name="Lucas S."/>
            <person name="Lapidus A."/>
            <person name="Cheng J.F."/>
            <person name="Goodwin L.A."/>
            <person name="Pitluck S."/>
            <person name="Land M.L."/>
            <person name="Hauser L.J."/>
            <person name="Woyke T."/>
            <person name="Mikhailova N."/>
            <person name="Pati A."/>
            <person name="Kyrpides N.C."/>
            <person name="Ivanova N."/>
            <person name="Detter J.C."/>
            <person name="Walston-Davenport K."/>
            <person name="Han S."/>
            <person name="Adams M.W."/>
            <person name="Kelly R.M."/>
        </authorList>
    </citation>
    <scope>NUCLEOTIDE SEQUENCE [LARGE SCALE GENOMIC DNA]</scope>
    <source>
        <strain evidence="2">ATCC 700853 / DSM 12137 / I77R1B</strain>
    </source>
</reference>
<dbReference type="STRING" id="632335.Calkr_2573"/>
<dbReference type="HOGENOM" id="CLU_159273_0_0_9"/>
<dbReference type="OrthoDB" id="9811802at2"/>
<sequence length="135" mass="15795">MVILNKLFLIFNHQLSEEQEKEAREVLKVEEIVSLPPQLQDFWSSIPPDVELTEEMFEGITAFLLQNKGEKENFCLVQGDFGATVYIVSWCFKNGFVPIYATTKRVAKEVVRPDGSVELHKVFRHERFRKYILCR</sequence>
<dbReference type="NCBIfam" id="NF040559">
    <property type="entry name" value="CAS_Csx20"/>
    <property type="match status" value="1"/>
</dbReference>
<evidence type="ECO:0000313" key="2">
    <source>
        <dbReference type="Proteomes" id="UP000009256"/>
    </source>
</evidence>
<dbReference type="eggNOG" id="ENOG5032U8B">
    <property type="taxonomic scope" value="Bacteria"/>
</dbReference>
<dbReference type="EMBL" id="CP002326">
    <property type="protein sequence ID" value="ADQ41998.1"/>
    <property type="molecule type" value="Genomic_DNA"/>
</dbReference>
<protein>
    <submittedName>
        <fullName evidence="1">Uncharacterized protein</fullName>
    </submittedName>
</protein>
<keyword evidence="2" id="KW-1185">Reference proteome</keyword>